<comment type="caution">
    <text evidence="9">The sequence shown here is derived from an EMBL/GenBank/DDBJ whole genome shotgun (WGS) entry which is preliminary data.</text>
</comment>
<evidence type="ECO:0000256" key="2">
    <source>
        <dbReference type="ARBA" id="ARBA00005833"/>
    </source>
</evidence>
<dbReference type="RefSeq" id="WP_121876058.1">
    <property type="nucleotide sequence ID" value="NZ_REFJ01000001.1"/>
</dbReference>
<accession>A0A3M0AUV4</accession>
<name>A0A3M0AUV4_9GAMM</name>
<dbReference type="InterPro" id="IPR002937">
    <property type="entry name" value="Amino_oxidase"/>
</dbReference>
<protein>
    <recommendedName>
        <fullName evidence="4">Tryptophan 2-monooxygenase</fullName>
        <ecNumber evidence="3">1.13.12.3</ecNumber>
    </recommendedName>
</protein>
<evidence type="ECO:0000256" key="1">
    <source>
        <dbReference type="ARBA" id="ARBA00004814"/>
    </source>
</evidence>
<dbReference type="PROSITE" id="PS51318">
    <property type="entry name" value="TAT"/>
    <property type="match status" value="1"/>
</dbReference>
<dbReference type="OrthoDB" id="8845488at2"/>
<evidence type="ECO:0000256" key="6">
    <source>
        <dbReference type="ARBA" id="ARBA00023070"/>
    </source>
</evidence>
<evidence type="ECO:0000256" key="4">
    <source>
        <dbReference type="ARBA" id="ARBA00017871"/>
    </source>
</evidence>
<dbReference type="Gene3D" id="3.50.50.60">
    <property type="entry name" value="FAD/NAD(P)-binding domain"/>
    <property type="match status" value="1"/>
</dbReference>
<dbReference type="EC" id="1.13.12.3" evidence="3"/>
<dbReference type="GO" id="GO:0009851">
    <property type="term" value="P:auxin biosynthetic process"/>
    <property type="evidence" value="ECO:0007669"/>
    <property type="project" value="UniProtKB-KW"/>
</dbReference>
<dbReference type="Pfam" id="PF01593">
    <property type="entry name" value="Amino_oxidase"/>
    <property type="match status" value="1"/>
</dbReference>
<reference evidence="9 10" key="1">
    <citation type="submission" date="2018-10" db="EMBL/GenBank/DDBJ databases">
        <title>Genomic Encyclopedia of Type Strains, Phase IV (KMG-IV): sequencing the most valuable type-strain genomes for metagenomic binning, comparative biology and taxonomic classification.</title>
        <authorList>
            <person name="Goeker M."/>
        </authorList>
    </citation>
    <scope>NUCLEOTIDE SEQUENCE [LARGE SCALE GENOMIC DNA]</scope>
    <source>
        <strain evidence="9 10">DSM 25080</strain>
    </source>
</reference>
<gene>
    <name evidence="9" type="ORF">DFR27_0713</name>
</gene>
<evidence type="ECO:0000313" key="9">
    <source>
        <dbReference type="EMBL" id="RMA82752.1"/>
    </source>
</evidence>
<dbReference type="PANTHER" id="PTHR10742:SF410">
    <property type="entry name" value="LYSINE-SPECIFIC HISTONE DEMETHYLASE 2"/>
    <property type="match status" value="1"/>
</dbReference>
<keyword evidence="10" id="KW-1185">Reference proteome</keyword>
<dbReference type="InterPro" id="IPR050281">
    <property type="entry name" value="Flavin_monoamine_oxidase"/>
</dbReference>
<evidence type="ECO:0000313" key="10">
    <source>
        <dbReference type="Proteomes" id="UP000267187"/>
    </source>
</evidence>
<keyword evidence="6" id="KW-0073">Auxin biosynthesis</keyword>
<dbReference type="Proteomes" id="UP000267187">
    <property type="component" value="Unassembled WGS sequence"/>
</dbReference>
<dbReference type="GO" id="GO:0050361">
    <property type="term" value="F:tryptophan 2-monooxygenase activity"/>
    <property type="evidence" value="ECO:0007669"/>
    <property type="project" value="UniProtKB-EC"/>
</dbReference>
<dbReference type="AlphaFoldDB" id="A0A3M0AUV4"/>
<feature type="domain" description="Amine oxidase" evidence="8">
    <location>
        <begin position="102"/>
        <end position="553"/>
    </location>
</feature>
<evidence type="ECO:0000256" key="7">
    <source>
        <dbReference type="ARBA" id="ARBA00047321"/>
    </source>
</evidence>
<dbReference type="NCBIfam" id="TIGR01409">
    <property type="entry name" value="TAT_signal_seq"/>
    <property type="match status" value="1"/>
</dbReference>
<dbReference type="InterPro" id="IPR006311">
    <property type="entry name" value="TAT_signal"/>
</dbReference>
<comment type="catalytic activity">
    <reaction evidence="7">
        <text>L-tryptophan + O2 = indole-3-acetamide + CO2 + H2O</text>
        <dbReference type="Rhea" id="RHEA:16165"/>
        <dbReference type="ChEBI" id="CHEBI:15377"/>
        <dbReference type="ChEBI" id="CHEBI:15379"/>
        <dbReference type="ChEBI" id="CHEBI:16031"/>
        <dbReference type="ChEBI" id="CHEBI:16526"/>
        <dbReference type="ChEBI" id="CHEBI:57912"/>
        <dbReference type="EC" id="1.13.12.3"/>
    </reaction>
</comment>
<dbReference type="InterPro" id="IPR019546">
    <property type="entry name" value="TAT_signal_bac_arc"/>
</dbReference>
<dbReference type="Gene3D" id="3.90.660.10">
    <property type="match status" value="1"/>
</dbReference>
<dbReference type="PANTHER" id="PTHR10742">
    <property type="entry name" value="FLAVIN MONOAMINE OXIDASE"/>
    <property type="match status" value="1"/>
</dbReference>
<dbReference type="InterPro" id="IPR036188">
    <property type="entry name" value="FAD/NAD-bd_sf"/>
</dbReference>
<comment type="pathway">
    <text evidence="1">Plant hormone metabolism; auxin biosynthesis.</text>
</comment>
<evidence type="ECO:0000256" key="5">
    <source>
        <dbReference type="ARBA" id="ARBA00022729"/>
    </source>
</evidence>
<evidence type="ECO:0000259" key="8">
    <source>
        <dbReference type="Pfam" id="PF01593"/>
    </source>
</evidence>
<comment type="similarity">
    <text evidence="2">Belongs to the tryptophan 2-monooxygenase family.</text>
</comment>
<evidence type="ECO:0000256" key="3">
    <source>
        <dbReference type="ARBA" id="ARBA00012535"/>
    </source>
</evidence>
<dbReference type="SUPFAM" id="SSF51905">
    <property type="entry name" value="FAD/NAD(P)-binding domain"/>
    <property type="match status" value="1"/>
</dbReference>
<dbReference type="Gene3D" id="1.10.405.10">
    <property type="entry name" value="Guanine Nucleotide Dissociation Inhibitor, domain 1"/>
    <property type="match status" value="1"/>
</dbReference>
<proteinExistence type="inferred from homology"/>
<keyword evidence="5" id="KW-0732">Signal</keyword>
<dbReference type="EMBL" id="REFJ01000001">
    <property type="protein sequence ID" value="RMA82752.1"/>
    <property type="molecule type" value="Genomic_DNA"/>
</dbReference>
<organism evidence="9 10">
    <name type="scientific">Umboniibacter marinipuniceus</name>
    <dbReference type="NCBI Taxonomy" id="569599"/>
    <lineage>
        <taxon>Bacteria</taxon>
        <taxon>Pseudomonadati</taxon>
        <taxon>Pseudomonadota</taxon>
        <taxon>Gammaproteobacteria</taxon>
        <taxon>Cellvibrionales</taxon>
        <taxon>Cellvibrionaceae</taxon>
        <taxon>Umboniibacter</taxon>
    </lineage>
</organism>
<sequence length="557" mass="61520">MRKINRNPLARMLQRVHAAHIEAERTGKDSSEILAKDKEVQKQVHKQTVERNERRKFLQQAGLAAGAVAASSATPAMANVINNGNRPNKKQPKIVIIGAGAAGVRTAHRLRQYNIEADLYEGSDRLGGRMHSSSTAFDGRVIEWGGELVSTEHTALRNLCNTLSIGLEDANKLPDGMEETYLINGKLYNEHDLDREWQGGLYELFKRDQQAAPWQPTWDVNTAAHQKFDWMSTEQYLNDAGLGSNNWAHQLMMTNVVSEYGLKDDCPALNLIYTLGWTNRGSGGLPLAGTDERFHIVGGNNTVIQKMADQIGHDRIHTGKKLVAVNGKAQGPYSLTFEDGSVVDCDRLVMALPAWKNRDVQWDPRILAGMHPKRVEALQNIAGGDNGKIHVEFDTKIFNQTQTINGQEVHQSAISYSDPDEFVTTWEGNPASDSEKGILVNYTGGVRGKNLGGSEIFGAAGSQDVNRLLNDFEQIWPGAQNAFTGNAIVSNWYDHPLVNGSFTSPRIGHYTSWWGALFEDEGNLMFAGEGTDRETWGFMEGGIVSGERVATYIAQTN</sequence>